<dbReference type="InterPro" id="IPR015424">
    <property type="entry name" value="PyrdxlP-dep_Trfase"/>
</dbReference>
<dbReference type="GO" id="GO:0008483">
    <property type="term" value="F:transaminase activity"/>
    <property type="evidence" value="ECO:0007669"/>
    <property type="project" value="UniProtKB-KW"/>
</dbReference>
<evidence type="ECO:0000313" key="6">
    <source>
        <dbReference type="Proteomes" id="UP000605201"/>
    </source>
</evidence>
<evidence type="ECO:0000256" key="3">
    <source>
        <dbReference type="PIRSR" id="PIRSR000390-2"/>
    </source>
</evidence>
<name>A0A8J6TLT0_9BACT</name>
<sequence>MIQVFKPYYDNEEIEAVAEVIRSGWVGLGPVTAQFEKEFAKFCFVEYCIGLNSCTAALDMALRLLGVNHGDEVIVPTITFVSTAHCVAYNLATPIFADIEADTLNIDLEDVARKISARTKAIIPVHYGGRPVDMDRLKEMAGDIPIVEDCAHACGSRYQGKPVGGLGDIGCFSFHAVKNLAMGEGGAITLNNEEMQSRAKRLRWLGIDRGTWDRTSMDRSYWWEYSVNEIGLKSHLNDIQAAIGLVQLKKLEKANMRRRQIVDMYRKGLNAIEGVQMPPEDGGDFISAWHLCEIKAEKRNDLSVFLRNKGINTGVHYKPIHLYPCYGNRPTLPAAENVFPKLLTIPLYPDLSNDEVGLIIDAISDFYK</sequence>
<dbReference type="CDD" id="cd00616">
    <property type="entry name" value="AHBA_syn"/>
    <property type="match status" value="1"/>
</dbReference>
<dbReference type="AlphaFoldDB" id="A0A8J6TLT0"/>
<dbReference type="Gene3D" id="3.40.640.10">
    <property type="entry name" value="Type I PLP-dependent aspartate aminotransferase-like (Major domain)"/>
    <property type="match status" value="1"/>
</dbReference>
<evidence type="ECO:0000313" key="5">
    <source>
        <dbReference type="EMBL" id="MBC8433699.1"/>
    </source>
</evidence>
<protein>
    <submittedName>
        <fullName evidence="5">DegT/DnrJ/EryC1/StrS family aminotransferase</fullName>
    </submittedName>
</protein>
<gene>
    <name evidence="5" type="ORF">H8D96_17455</name>
</gene>
<dbReference type="Pfam" id="PF01041">
    <property type="entry name" value="DegT_DnrJ_EryC1"/>
    <property type="match status" value="1"/>
</dbReference>
<dbReference type="GO" id="GO:0000271">
    <property type="term" value="P:polysaccharide biosynthetic process"/>
    <property type="evidence" value="ECO:0007669"/>
    <property type="project" value="TreeGrafter"/>
</dbReference>
<accession>A0A8J6TLT0</accession>
<feature type="active site" description="Proton acceptor" evidence="2">
    <location>
        <position position="178"/>
    </location>
</feature>
<keyword evidence="5" id="KW-0808">Transferase</keyword>
<dbReference type="PANTHER" id="PTHR30244:SF34">
    <property type="entry name" value="DTDP-4-AMINO-4,6-DIDEOXYGALACTOSE TRANSAMINASE"/>
    <property type="match status" value="1"/>
</dbReference>
<feature type="modified residue" description="N6-(pyridoxal phosphate)lysine" evidence="3">
    <location>
        <position position="178"/>
    </location>
</feature>
<evidence type="ECO:0000256" key="1">
    <source>
        <dbReference type="ARBA" id="ARBA00037999"/>
    </source>
</evidence>
<reference evidence="5 6" key="1">
    <citation type="submission" date="2020-08" db="EMBL/GenBank/DDBJ databases">
        <title>Bridging the membrane lipid divide: bacteria of the FCB group superphylum have the potential to synthesize archaeal ether lipids.</title>
        <authorList>
            <person name="Villanueva L."/>
            <person name="Von Meijenfeldt F.A.B."/>
            <person name="Westbye A.B."/>
            <person name="Yadav S."/>
            <person name="Hopmans E.C."/>
            <person name="Dutilh B.E."/>
            <person name="Sinninghe Damste J.S."/>
        </authorList>
    </citation>
    <scope>NUCLEOTIDE SEQUENCE [LARGE SCALE GENOMIC DNA]</scope>
    <source>
        <strain evidence="5">NIOZ-UU17</strain>
    </source>
</reference>
<dbReference type="Gene3D" id="3.90.1150.10">
    <property type="entry name" value="Aspartate Aminotransferase, domain 1"/>
    <property type="match status" value="1"/>
</dbReference>
<dbReference type="PANTHER" id="PTHR30244">
    <property type="entry name" value="TRANSAMINASE"/>
    <property type="match status" value="1"/>
</dbReference>
<comment type="caution">
    <text evidence="5">The sequence shown here is derived from an EMBL/GenBank/DDBJ whole genome shotgun (WGS) entry which is preliminary data.</text>
</comment>
<dbReference type="PIRSF" id="PIRSF000390">
    <property type="entry name" value="PLP_StrS"/>
    <property type="match status" value="1"/>
</dbReference>
<dbReference type="SUPFAM" id="SSF53383">
    <property type="entry name" value="PLP-dependent transferases"/>
    <property type="match status" value="1"/>
</dbReference>
<dbReference type="InterPro" id="IPR015422">
    <property type="entry name" value="PyrdxlP-dep_Trfase_small"/>
</dbReference>
<dbReference type="EMBL" id="JACNIG010000322">
    <property type="protein sequence ID" value="MBC8433699.1"/>
    <property type="molecule type" value="Genomic_DNA"/>
</dbReference>
<proteinExistence type="inferred from homology"/>
<keyword evidence="5" id="KW-0032">Aminotransferase</keyword>
<evidence type="ECO:0000256" key="4">
    <source>
        <dbReference type="RuleBase" id="RU004508"/>
    </source>
</evidence>
<organism evidence="5 6">
    <name type="scientific">Candidatus Desulfatibia vada</name>
    <dbReference type="NCBI Taxonomy" id="2841696"/>
    <lineage>
        <taxon>Bacteria</taxon>
        <taxon>Pseudomonadati</taxon>
        <taxon>Thermodesulfobacteriota</taxon>
        <taxon>Desulfobacteria</taxon>
        <taxon>Desulfobacterales</taxon>
        <taxon>Desulfobacterales incertae sedis</taxon>
        <taxon>Candidatus Desulfatibia</taxon>
    </lineage>
</organism>
<keyword evidence="3 4" id="KW-0663">Pyridoxal phosphate</keyword>
<dbReference type="InterPro" id="IPR015421">
    <property type="entry name" value="PyrdxlP-dep_Trfase_major"/>
</dbReference>
<dbReference type="Proteomes" id="UP000605201">
    <property type="component" value="Unassembled WGS sequence"/>
</dbReference>
<dbReference type="GO" id="GO:0030170">
    <property type="term" value="F:pyridoxal phosphate binding"/>
    <property type="evidence" value="ECO:0007669"/>
    <property type="project" value="TreeGrafter"/>
</dbReference>
<comment type="similarity">
    <text evidence="1 4">Belongs to the DegT/DnrJ/EryC1 family.</text>
</comment>
<evidence type="ECO:0000256" key="2">
    <source>
        <dbReference type="PIRSR" id="PIRSR000390-1"/>
    </source>
</evidence>
<dbReference type="InterPro" id="IPR000653">
    <property type="entry name" value="DegT/StrS_aminotransferase"/>
</dbReference>